<keyword evidence="4" id="KW-1185">Reference proteome</keyword>
<dbReference type="Proteomes" id="UP000029078">
    <property type="component" value="Unassembled WGS sequence"/>
</dbReference>
<evidence type="ECO:0000256" key="1">
    <source>
        <dbReference type="SAM" id="MobiDB-lite"/>
    </source>
</evidence>
<protein>
    <submittedName>
        <fullName evidence="3">Uncharacterized protein</fullName>
    </submittedName>
</protein>
<evidence type="ECO:0000313" key="4">
    <source>
        <dbReference type="Proteomes" id="UP000029078"/>
    </source>
</evidence>
<feature type="compositionally biased region" description="Basic and acidic residues" evidence="1">
    <location>
        <begin position="157"/>
        <end position="175"/>
    </location>
</feature>
<keyword evidence="2" id="KW-0812">Transmembrane</keyword>
<keyword evidence="2" id="KW-0472">Membrane</keyword>
<sequence>MGPCRTVPFIVLGVILLLMVGMCVSCSVIAGNSASKGMQVLSEKQAQWCQIKNAQPTEGLDSEKAVREAERLTDVHKGESRWSVCSTLMGEYDEQTATWALGQVDVDWGRNALQYAELNDLKDEDPADDNGNEMITMRLKIAGFTQQQIDYAKAHWDETIGDGDTKDATPQHDEHGSDEEDDSL</sequence>
<evidence type="ECO:0000256" key="2">
    <source>
        <dbReference type="SAM" id="Phobius"/>
    </source>
</evidence>
<proteinExistence type="predicted"/>
<dbReference type="AlphaFoldDB" id="A0A087D4B6"/>
<dbReference type="RefSeq" id="WP_026646968.1">
    <property type="nucleotide sequence ID" value="NZ_JGZL01000003.1"/>
</dbReference>
<gene>
    <name evidence="3" type="ORF">BRUM_0125</name>
</gene>
<feature type="region of interest" description="Disordered" evidence="1">
    <location>
        <begin position="157"/>
        <end position="184"/>
    </location>
</feature>
<accession>A0A087D4B6</accession>
<dbReference type="eggNOG" id="ENOG50321BS">
    <property type="taxonomic scope" value="Bacteria"/>
</dbReference>
<name>A0A087D4B6_BIFRU</name>
<feature type="transmembrane region" description="Helical" evidence="2">
    <location>
        <begin position="6"/>
        <end position="30"/>
    </location>
</feature>
<keyword evidence="2" id="KW-1133">Transmembrane helix</keyword>
<comment type="caution">
    <text evidence="3">The sequence shown here is derived from an EMBL/GenBank/DDBJ whole genome shotgun (WGS) entry which is preliminary data.</text>
</comment>
<organism evidence="3 4">
    <name type="scientific">Bifidobacterium ruminantium</name>
    <dbReference type="NCBI Taxonomy" id="78346"/>
    <lineage>
        <taxon>Bacteria</taxon>
        <taxon>Bacillati</taxon>
        <taxon>Actinomycetota</taxon>
        <taxon>Actinomycetes</taxon>
        <taxon>Bifidobacteriales</taxon>
        <taxon>Bifidobacteriaceae</taxon>
        <taxon>Bifidobacterium</taxon>
    </lineage>
</organism>
<dbReference type="EMBL" id="JGZL01000003">
    <property type="protein sequence ID" value="KFI90366.1"/>
    <property type="molecule type" value="Genomic_DNA"/>
</dbReference>
<dbReference type="STRING" id="78346.BRUM_0125"/>
<evidence type="ECO:0000313" key="3">
    <source>
        <dbReference type="EMBL" id="KFI90366.1"/>
    </source>
</evidence>
<reference evidence="3 4" key="1">
    <citation type="submission" date="2014-03" db="EMBL/GenBank/DDBJ databases">
        <title>Genomics of Bifidobacteria.</title>
        <authorList>
            <person name="Ventura M."/>
            <person name="Milani C."/>
            <person name="Lugli G.A."/>
        </authorList>
    </citation>
    <scope>NUCLEOTIDE SEQUENCE [LARGE SCALE GENOMIC DNA]</scope>
    <source>
        <strain evidence="3 4">LMG 21811</strain>
    </source>
</reference>